<feature type="domain" description="Ubiquitin-like" evidence="1">
    <location>
        <begin position="12"/>
        <end position="74"/>
    </location>
</feature>
<dbReference type="OrthoDB" id="2556122at2759"/>
<dbReference type="EMBL" id="MCGN01000002">
    <property type="protein sequence ID" value="ORZ01119.1"/>
    <property type="molecule type" value="Genomic_DNA"/>
</dbReference>
<evidence type="ECO:0000313" key="2">
    <source>
        <dbReference type="EMBL" id="ORZ01119.1"/>
    </source>
</evidence>
<dbReference type="AlphaFoldDB" id="A0A1X2HP55"/>
<dbReference type="Pfam" id="PF00240">
    <property type="entry name" value="ubiquitin"/>
    <property type="match status" value="1"/>
</dbReference>
<keyword evidence="3" id="KW-1185">Reference proteome</keyword>
<dbReference type="InterPro" id="IPR029071">
    <property type="entry name" value="Ubiquitin-like_domsf"/>
</dbReference>
<reference evidence="2 3" key="1">
    <citation type="submission" date="2016-07" db="EMBL/GenBank/DDBJ databases">
        <title>Pervasive Adenine N6-methylation of Active Genes in Fungi.</title>
        <authorList>
            <consortium name="DOE Joint Genome Institute"/>
            <person name="Mondo S.J."/>
            <person name="Dannebaum R.O."/>
            <person name="Kuo R.C."/>
            <person name="Labutti K."/>
            <person name="Haridas S."/>
            <person name="Kuo A."/>
            <person name="Salamov A."/>
            <person name="Ahrendt S.R."/>
            <person name="Lipzen A."/>
            <person name="Sullivan W."/>
            <person name="Andreopoulos W.B."/>
            <person name="Clum A."/>
            <person name="Lindquist E."/>
            <person name="Daum C."/>
            <person name="Ramamoorthy G.K."/>
            <person name="Gryganskyi A."/>
            <person name="Culley D."/>
            <person name="Magnuson J.K."/>
            <person name="James T.Y."/>
            <person name="O'Malley M.A."/>
            <person name="Stajich J.E."/>
            <person name="Spatafora J.W."/>
            <person name="Visel A."/>
            <person name="Grigoriev I.V."/>
        </authorList>
    </citation>
    <scope>NUCLEOTIDE SEQUENCE [LARGE SCALE GENOMIC DNA]</scope>
    <source>
        <strain evidence="2 3">NRRL 2496</strain>
    </source>
</reference>
<evidence type="ECO:0000313" key="3">
    <source>
        <dbReference type="Proteomes" id="UP000242180"/>
    </source>
</evidence>
<dbReference type="Gene3D" id="3.10.20.90">
    <property type="entry name" value="Phosphatidylinositol 3-kinase Catalytic Subunit, Chain A, domain 1"/>
    <property type="match status" value="1"/>
</dbReference>
<dbReference type="SUPFAM" id="SSF54236">
    <property type="entry name" value="Ubiquitin-like"/>
    <property type="match status" value="1"/>
</dbReference>
<dbReference type="Proteomes" id="UP000242180">
    <property type="component" value="Unassembled WGS sequence"/>
</dbReference>
<accession>A0A1X2HP55</accession>
<gene>
    <name evidence="2" type="ORF">BCR43DRAFT_168231</name>
</gene>
<organism evidence="2 3">
    <name type="scientific">Syncephalastrum racemosum</name>
    <name type="common">Filamentous fungus</name>
    <dbReference type="NCBI Taxonomy" id="13706"/>
    <lineage>
        <taxon>Eukaryota</taxon>
        <taxon>Fungi</taxon>
        <taxon>Fungi incertae sedis</taxon>
        <taxon>Mucoromycota</taxon>
        <taxon>Mucoromycotina</taxon>
        <taxon>Mucoromycetes</taxon>
        <taxon>Mucorales</taxon>
        <taxon>Syncephalastraceae</taxon>
        <taxon>Syncephalastrum</taxon>
    </lineage>
</organism>
<name>A0A1X2HP55_SYNRA</name>
<dbReference type="PROSITE" id="PS50053">
    <property type="entry name" value="UBIQUITIN_2"/>
    <property type="match status" value="1"/>
</dbReference>
<protein>
    <recommendedName>
        <fullName evidence="1">Ubiquitin-like domain-containing protein</fullName>
    </recommendedName>
</protein>
<comment type="caution">
    <text evidence="2">The sequence shown here is derived from an EMBL/GenBank/DDBJ whole genome shotgun (WGS) entry which is preliminary data.</text>
</comment>
<evidence type="ECO:0000259" key="1">
    <source>
        <dbReference type="PROSITE" id="PS50053"/>
    </source>
</evidence>
<proteinExistence type="predicted"/>
<sequence>MPPDADDYYESFDLHIRFTEGQDLVVRVSPEDSVAAIKEKIKQTEIERTRNKNIRLIYSARILDDGRQLRDYGMGKLTVSDSKAKMPPAPPVYVHCSLSEYQPRSHTNVCNAVISFYAFQEIIDACRIDEFG</sequence>
<dbReference type="CDD" id="cd17039">
    <property type="entry name" value="Ubl_ubiquitin_like"/>
    <property type="match status" value="1"/>
</dbReference>
<dbReference type="SMART" id="SM00213">
    <property type="entry name" value="UBQ"/>
    <property type="match status" value="1"/>
</dbReference>
<dbReference type="InterPro" id="IPR000626">
    <property type="entry name" value="Ubiquitin-like_dom"/>
</dbReference>
<dbReference type="InParanoid" id="A0A1X2HP55"/>